<evidence type="ECO:0000313" key="2">
    <source>
        <dbReference type="Proteomes" id="UP000887159"/>
    </source>
</evidence>
<keyword evidence="2" id="KW-1185">Reference proteome</keyword>
<name>A0A8X6RPM4_TRICX</name>
<proteinExistence type="predicted"/>
<comment type="caution">
    <text evidence="1">The sequence shown here is derived from an EMBL/GenBank/DDBJ whole genome shotgun (WGS) entry which is preliminary data.</text>
</comment>
<evidence type="ECO:0008006" key="3">
    <source>
        <dbReference type="Google" id="ProtNLM"/>
    </source>
</evidence>
<dbReference type="EMBL" id="BMAU01021201">
    <property type="protein sequence ID" value="GFX98020.1"/>
    <property type="molecule type" value="Genomic_DNA"/>
</dbReference>
<protein>
    <recommendedName>
        <fullName evidence="3">Mos1 transposase HTH domain-containing protein</fullName>
    </recommendedName>
</protein>
<organism evidence="1 2">
    <name type="scientific">Trichonephila clavipes</name>
    <name type="common">Golden silk orbweaver</name>
    <name type="synonym">Nephila clavipes</name>
    <dbReference type="NCBI Taxonomy" id="2585209"/>
    <lineage>
        <taxon>Eukaryota</taxon>
        <taxon>Metazoa</taxon>
        <taxon>Ecdysozoa</taxon>
        <taxon>Arthropoda</taxon>
        <taxon>Chelicerata</taxon>
        <taxon>Arachnida</taxon>
        <taxon>Araneae</taxon>
        <taxon>Araneomorphae</taxon>
        <taxon>Entelegynae</taxon>
        <taxon>Araneoidea</taxon>
        <taxon>Nephilidae</taxon>
        <taxon>Trichonephila</taxon>
    </lineage>
</organism>
<sequence length="79" mass="9113">MKIFQILTEAYGDETFSRAHVFEWYQTFSGGMYSVEDDEPTGNSRSAITDRNIAKVRDMSRFLVTLVVKLLINVTPLEY</sequence>
<dbReference type="AlphaFoldDB" id="A0A8X6RPM4"/>
<gene>
    <name evidence="1" type="ORF">TNCV_4906701</name>
</gene>
<evidence type="ECO:0000313" key="1">
    <source>
        <dbReference type="EMBL" id="GFX98020.1"/>
    </source>
</evidence>
<reference evidence="1" key="1">
    <citation type="submission" date="2020-08" db="EMBL/GenBank/DDBJ databases">
        <title>Multicomponent nature underlies the extraordinary mechanical properties of spider dragline silk.</title>
        <authorList>
            <person name="Kono N."/>
            <person name="Nakamura H."/>
            <person name="Mori M."/>
            <person name="Yoshida Y."/>
            <person name="Ohtoshi R."/>
            <person name="Malay A.D."/>
            <person name="Moran D.A.P."/>
            <person name="Tomita M."/>
            <person name="Numata K."/>
            <person name="Arakawa K."/>
        </authorList>
    </citation>
    <scope>NUCLEOTIDE SEQUENCE</scope>
</reference>
<dbReference type="Proteomes" id="UP000887159">
    <property type="component" value="Unassembled WGS sequence"/>
</dbReference>
<accession>A0A8X6RPM4</accession>